<feature type="region of interest" description="Disordered" evidence="10">
    <location>
        <begin position="914"/>
        <end position="955"/>
    </location>
</feature>
<dbReference type="FunCoup" id="A0A409XTL1">
    <property type="interactions" value="184"/>
</dbReference>
<dbReference type="Gene3D" id="3.30.70.420">
    <property type="entry name" value="Hydroxymethylglutaryl-CoA reductase, class I/II, NAD/NADP-binding domain"/>
    <property type="match status" value="1"/>
</dbReference>
<feature type="domain" description="SSD" evidence="11">
    <location>
        <begin position="299"/>
        <end position="505"/>
    </location>
</feature>
<dbReference type="PROSITE" id="PS00318">
    <property type="entry name" value="HMG_COA_REDUCTASE_2"/>
    <property type="match status" value="1"/>
</dbReference>
<dbReference type="EMBL" id="NHYD01000477">
    <property type="protein sequence ID" value="PPQ94068.1"/>
    <property type="molecule type" value="Genomic_DNA"/>
</dbReference>
<keyword evidence="6 9" id="KW-1133">Transmembrane helix</keyword>
<dbReference type="EC" id="1.1.1.34" evidence="9"/>
<dbReference type="PROSITE" id="PS50156">
    <property type="entry name" value="SSD"/>
    <property type="match status" value="1"/>
</dbReference>
<dbReference type="PROSITE" id="PS00066">
    <property type="entry name" value="HMG_COA_REDUCTASE_1"/>
    <property type="match status" value="1"/>
</dbReference>
<dbReference type="SUPFAM" id="SSF56542">
    <property type="entry name" value="Substrate-binding domain of HMG-CoA reductase"/>
    <property type="match status" value="1"/>
</dbReference>
<dbReference type="InterPro" id="IPR000731">
    <property type="entry name" value="SSD"/>
</dbReference>
<evidence type="ECO:0000256" key="10">
    <source>
        <dbReference type="SAM" id="MobiDB-lite"/>
    </source>
</evidence>
<evidence type="ECO:0000256" key="4">
    <source>
        <dbReference type="ARBA" id="ARBA00022824"/>
    </source>
</evidence>
<comment type="catalytic activity">
    <reaction evidence="9">
        <text>(R)-mevalonate + 2 NADP(+) + CoA = (3S)-3-hydroxy-3-methylglutaryl-CoA + 2 NADPH + 2 H(+)</text>
        <dbReference type="Rhea" id="RHEA:15989"/>
        <dbReference type="ChEBI" id="CHEBI:15378"/>
        <dbReference type="ChEBI" id="CHEBI:36464"/>
        <dbReference type="ChEBI" id="CHEBI:43074"/>
        <dbReference type="ChEBI" id="CHEBI:57287"/>
        <dbReference type="ChEBI" id="CHEBI:57783"/>
        <dbReference type="ChEBI" id="CHEBI:58349"/>
        <dbReference type="EC" id="1.1.1.34"/>
    </reaction>
</comment>
<dbReference type="GO" id="GO:0015936">
    <property type="term" value="P:coenzyme A metabolic process"/>
    <property type="evidence" value="ECO:0007669"/>
    <property type="project" value="InterPro"/>
</dbReference>
<evidence type="ECO:0000256" key="5">
    <source>
        <dbReference type="ARBA" id="ARBA00022857"/>
    </source>
</evidence>
<dbReference type="InterPro" id="IPR002202">
    <property type="entry name" value="HMG_CoA_Rdtase"/>
</dbReference>
<comment type="subcellular location">
    <subcellularLocation>
        <location evidence="1 9">Endoplasmic reticulum membrane</location>
        <topology evidence="1 9">Multi-pass membrane protein</topology>
    </subcellularLocation>
</comment>
<feature type="compositionally biased region" description="Polar residues" evidence="10">
    <location>
        <begin position="1450"/>
        <end position="1463"/>
    </location>
</feature>
<dbReference type="FunFam" id="3.30.70.420:FF:000001">
    <property type="entry name" value="3-hydroxy-3-methylglutaryl coenzyme A reductase"/>
    <property type="match status" value="1"/>
</dbReference>
<dbReference type="UniPathway" id="UPA00058">
    <property type="reaction ID" value="UER00103"/>
</dbReference>
<evidence type="ECO:0000256" key="6">
    <source>
        <dbReference type="ARBA" id="ARBA00022989"/>
    </source>
</evidence>
<dbReference type="PROSITE" id="PS01192">
    <property type="entry name" value="HMG_COA_REDUCTASE_3"/>
    <property type="match status" value="1"/>
</dbReference>
<dbReference type="CDD" id="cd00643">
    <property type="entry name" value="HMG-CoA_reductase_classI"/>
    <property type="match status" value="1"/>
</dbReference>
<evidence type="ECO:0000313" key="12">
    <source>
        <dbReference type="EMBL" id="PPQ94068.1"/>
    </source>
</evidence>
<keyword evidence="7 9" id="KW-0560">Oxidoreductase</keyword>
<dbReference type="STRING" id="93625.A0A409XTL1"/>
<feature type="region of interest" description="Disordered" evidence="10">
    <location>
        <begin position="1429"/>
        <end position="1463"/>
    </location>
</feature>
<dbReference type="PANTHER" id="PTHR10572:SF24">
    <property type="entry name" value="3-HYDROXY-3-METHYLGLUTARYL-COENZYME A REDUCTASE"/>
    <property type="match status" value="1"/>
</dbReference>
<proteinExistence type="inferred from homology"/>
<dbReference type="FunFam" id="1.10.3270.10:FF:000001">
    <property type="entry name" value="3-hydroxy-3-methylglutaryl coenzyme A reductase"/>
    <property type="match status" value="1"/>
</dbReference>
<evidence type="ECO:0000256" key="2">
    <source>
        <dbReference type="ARBA" id="ARBA00007661"/>
    </source>
</evidence>
<dbReference type="PRINTS" id="PR00071">
    <property type="entry name" value="HMGCOARDTASE"/>
</dbReference>
<gene>
    <name evidence="12" type="ORF">CVT25_009737</name>
</gene>
<comment type="pathway">
    <text evidence="9">Metabolic intermediate biosynthesis; (R)-mevalonate biosynthesis; (R)-mevalonate from acetyl-CoA: step 3/3.</text>
</comment>
<feature type="compositionally biased region" description="Low complexity" evidence="10">
    <location>
        <begin position="943"/>
        <end position="955"/>
    </location>
</feature>
<sequence length="1463" mass="154769">MRALFRPFALHAAYTPIETIVFFCIIGTLAYFHVLSAIKHSAFIDPEHTVYAAPTLKPAYALWRVGEWVGVREGTWSYAAKTNRKGEDVVLEVQQLIVTLDGQPSRARHSESSPEYQSISLSQAPLSASTLNLTQYLTNSFQTPSGRTYTALCHRTLLSQLNGSAGEDAHADTPAETGPCFSFQQAGSRSFVQTLSFKPGMRDAFISALVGDEAAHHHAAGHHNSHQYHHGISHAITATSATPRTFTDESGVKFEVDAGKLSPDNLPIGQMRNGKWVAYAARSLVVRFWDLAKKADSLDILLILAGYILMHTTFYLLLTRSRALGSSFWLPLAILSSAVLALLISLPIAMALKIPIDPVALTEALPFLVCTVGFDKPLRLARAVFLHPHLSVPPSLVAASSTASGYPVLSSTNATLAPPPALASSASAGSSAASMTLKPAPRIITESLTLVYAPIIRDYVLEVAVLTVGAYSKVGGLKEVCALAALILAVDCLLLCTYLAAILGVMVEVRRIKNVRAMTRSRSNSISSNTSSIGTQGSTTPRLQSAMARPAAPPAPKSFREKVKLVLLGEKGSGLPEYGFGYAYAAGKGQKAQKSRVKPKGKGAEVAKQENPVARLKLLLSTCLFEVHFGTQIASFMTLHILNLITPLTPSRHNSSSALHGQVAVRKVDITAPGLRTVLNSLVEASSADLFDGAVDGNPKDLLVKVSPPVYLRVVLPASLGGSKSSSLSTRKLFSPSSASVPPVDSITHAHPSRKTTSEMVEAFMTSWTRLVGDPILSKWIVIILAISVALNGYLLKGIAAGVVGTRIGAFGLKSGVRFEDEHEAEHEAEAEADAHREGVSVRVTAPPAVQEETPRVLRRESSALSLAAQAVGTFSLEDVDKRLENERKYAARRLTITSSSSSTVRRASVAAPAASAVPASVSKPASLPRPIVINGQPTPPYSSSSASDSSSSVDNSVEGVRSLAECVDVFENGPRPISESLALLNDEEIIMLAQNGKIAAYALEKVLGMSELERAVRIRRALISRASITQTLESSDIPLVNYDYSRVLGACCENVVGYIPLPLGIAGPLNVDGTLYPVPMATAEGTLVASTSRGCKALNAGGGVTTVLIKDGMTRGPAIDFPSIVMAADAKLWIDSEDGYATIKEAFESTSRFAKLKSLKTAMAGRTLFVRFATATGDAMGMNMISKGTEKALEVMQQHYPEMVVLALSGNYCTDKKPAAINWIEGRGKSVVAEAVIPGRIVTTVLKTTVAALVNLNTKKNLVGSAMAGSIGGFNAHAANILTAIFLATGQDPAQNVESSMCMTLMEAINDGKDLLMTVSMPCIEVGTVGGGTVLGPQQGVLDMLGMKGAHPTHPGHNAQGLARLIAASVMAGELSLLSALAAGHLIRAHMAHNRSQTNTPAVSIPSTPALERGSPILRAQLQLAPAGVSPIVDTSEREAKKQTAKPVSPSSSTASLPPYSQ</sequence>
<dbReference type="PANTHER" id="PTHR10572">
    <property type="entry name" value="3-HYDROXY-3-METHYLGLUTARYL-COENZYME A REDUCTASE"/>
    <property type="match status" value="1"/>
</dbReference>
<organism evidence="12 13">
    <name type="scientific">Psilocybe cyanescens</name>
    <dbReference type="NCBI Taxonomy" id="93625"/>
    <lineage>
        <taxon>Eukaryota</taxon>
        <taxon>Fungi</taxon>
        <taxon>Dikarya</taxon>
        <taxon>Basidiomycota</taxon>
        <taxon>Agaricomycotina</taxon>
        <taxon>Agaricomycetes</taxon>
        <taxon>Agaricomycetidae</taxon>
        <taxon>Agaricales</taxon>
        <taxon>Agaricineae</taxon>
        <taxon>Strophariaceae</taxon>
        <taxon>Psilocybe</taxon>
    </lineage>
</organism>
<feature type="transmembrane region" description="Helical" evidence="9">
    <location>
        <begin position="329"/>
        <end position="352"/>
    </location>
</feature>
<keyword evidence="3 9" id="KW-0812">Transmembrane</keyword>
<name>A0A409XTL1_PSICY</name>
<dbReference type="Pfam" id="PF00368">
    <property type="entry name" value="HMG-CoA_red"/>
    <property type="match status" value="1"/>
</dbReference>
<feature type="region of interest" description="Disordered" evidence="10">
    <location>
        <begin position="722"/>
        <end position="755"/>
    </location>
</feature>
<feature type="compositionally biased region" description="Low complexity" evidence="10">
    <location>
        <begin position="914"/>
        <end position="929"/>
    </location>
</feature>
<dbReference type="SUPFAM" id="SSF55035">
    <property type="entry name" value="NAD-binding domain of HMG-CoA reductase"/>
    <property type="match status" value="1"/>
</dbReference>
<evidence type="ECO:0000256" key="9">
    <source>
        <dbReference type="RuleBase" id="RU361219"/>
    </source>
</evidence>
<dbReference type="GO" id="GO:0008299">
    <property type="term" value="P:isoprenoid biosynthetic process"/>
    <property type="evidence" value="ECO:0007669"/>
    <property type="project" value="InterPro"/>
</dbReference>
<dbReference type="GO" id="GO:0006696">
    <property type="term" value="P:ergosterol biosynthetic process"/>
    <property type="evidence" value="ECO:0007669"/>
    <property type="project" value="TreeGrafter"/>
</dbReference>
<dbReference type="Proteomes" id="UP000283269">
    <property type="component" value="Unassembled WGS sequence"/>
</dbReference>
<evidence type="ECO:0000256" key="8">
    <source>
        <dbReference type="ARBA" id="ARBA00023136"/>
    </source>
</evidence>
<dbReference type="InterPro" id="IPR023282">
    <property type="entry name" value="HMG_CoA_Rdtase_N"/>
</dbReference>
<feature type="transmembrane region" description="Helical" evidence="9">
    <location>
        <begin position="297"/>
        <end position="317"/>
    </location>
</feature>
<feature type="region of interest" description="Disordered" evidence="10">
    <location>
        <begin position="523"/>
        <end position="555"/>
    </location>
</feature>
<feature type="compositionally biased region" description="Low complexity" evidence="10">
    <location>
        <begin position="523"/>
        <end position="550"/>
    </location>
</feature>
<feature type="transmembrane region" description="Helical" evidence="9">
    <location>
        <begin position="480"/>
        <end position="507"/>
    </location>
</feature>
<evidence type="ECO:0000259" key="11">
    <source>
        <dbReference type="PROSITE" id="PS50156"/>
    </source>
</evidence>
<dbReference type="InterPro" id="IPR009023">
    <property type="entry name" value="HMG_CoA_Rdtase_NAD(P)-bd_sf"/>
</dbReference>
<dbReference type="Gene3D" id="3.90.770.10">
    <property type="entry name" value="3-hydroxy-3-methylglutaryl-coenzyme A Reductase, Chain A, domain 2"/>
    <property type="match status" value="1"/>
</dbReference>
<keyword evidence="8 9" id="KW-0472">Membrane</keyword>
<keyword evidence="5 9" id="KW-0521">NADP</keyword>
<dbReference type="InterPro" id="IPR004554">
    <property type="entry name" value="HMG_CoA_Rdtase_eu_arc"/>
</dbReference>
<dbReference type="GO" id="GO:0004420">
    <property type="term" value="F:hydroxymethylglutaryl-CoA reductase (NADPH) activity"/>
    <property type="evidence" value="ECO:0007669"/>
    <property type="project" value="UniProtKB-EC"/>
</dbReference>
<feature type="compositionally biased region" description="Low complexity" evidence="10">
    <location>
        <begin position="722"/>
        <end position="746"/>
    </location>
</feature>
<dbReference type="PROSITE" id="PS50065">
    <property type="entry name" value="HMG_COA_REDUCTASE_4"/>
    <property type="match status" value="1"/>
</dbReference>
<keyword evidence="4 9" id="KW-0256">Endoplasmic reticulum</keyword>
<evidence type="ECO:0000256" key="1">
    <source>
        <dbReference type="ARBA" id="ARBA00004477"/>
    </source>
</evidence>
<feature type="transmembrane region" description="Helical" evidence="9">
    <location>
        <begin position="20"/>
        <end position="38"/>
    </location>
</feature>
<evidence type="ECO:0000256" key="3">
    <source>
        <dbReference type="ARBA" id="ARBA00022692"/>
    </source>
</evidence>
<dbReference type="FunFam" id="3.90.770.10:FF:000001">
    <property type="entry name" value="3-hydroxy-3-methylglutaryl coenzyme A reductase"/>
    <property type="match status" value="1"/>
</dbReference>
<protein>
    <recommendedName>
        <fullName evidence="9">3-hydroxy-3-methylglutaryl coenzyme A reductase</fullName>
        <shortName evidence="9">HMG-CoA reductase</shortName>
        <ecNumber evidence="9">1.1.1.34</ecNumber>
    </recommendedName>
</protein>
<dbReference type="GO" id="GO:0005778">
    <property type="term" value="C:peroxisomal membrane"/>
    <property type="evidence" value="ECO:0007669"/>
    <property type="project" value="TreeGrafter"/>
</dbReference>
<keyword evidence="13" id="KW-1185">Reference proteome</keyword>
<dbReference type="Gene3D" id="1.10.3270.10">
    <property type="entry name" value="HMGR, N-terminal domain"/>
    <property type="match status" value="1"/>
</dbReference>
<dbReference type="InParanoid" id="A0A409XTL1"/>
<dbReference type="OrthoDB" id="310654at2759"/>
<dbReference type="InterPro" id="IPR009029">
    <property type="entry name" value="HMG_CoA_Rdtase_sub-bd_dom_sf"/>
</dbReference>
<accession>A0A409XTL1</accession>
<dbReference type="InterPro" id="IPR023076">
    <property type="entry name" value="HMG_CoA_Rdtase_CS"/>
</dbReference>
<comment type="similarity">
    <text evidence="2 9">Belongs to the HMG-CoA reductase family.</text>
</comment>
<dbReference type="InterPro" id="IPR023074">
    <property type="entry name" value="HMG_CoA_Rdtase_cat_sf"/>
</dbReference>
<dbReference type="GO" id="GO:0005789">
    <property type="term" value="C:endoplasmic reticulum membrane"/>
    <property type="evidence" value="ECO:0007669"/>
    <property type="project" value="UniProtKB-SubCell"/>
</dbReference>
<evidence type="ECO:0000256" key="7">
    <source>
        <dbReference type="ARBA" id="ARBA00023002"/>
    </source>
</evidence>
<dbReference type="NCBIfam" id="TIGR00533">
    <property type="entry name" value="HMG_CoA_R_NADP"/>
    <property type="match status" value="1"/>
</dbReference>
<evidence type="ECO:0000313" key="13">
    <source>
        <dbReference type="Proteomes" id="UP000283269"/>
    </source>
</evidence>
<comment type="caution">
    <text evidence="12">The sequence shown here is derived from an EMBL/GenBank/DDBJ whole genome shotgun (WGS) entry which is preliminary data.</text>
</comment>
<reference evidence="12 13" key="1">
    <citation type="journal article" date="2018" name="Evol. Lett.">
        <title>Horizontal gene cluster transfer increased hallucinogenic mushroom diversity.</title>
        <authorList>
            <person name="Reynolds H.T."/>
            <person name="Vijayakumar V."/>
            <person name="Gluck-Thaler E."/>
            <person name="Korotkin H.B."/>
            <person name="Matheny P.B."/>
            <person name="Slot J.C."/>
        </authorList>
    </citation>
    <scope>NUCLEOTIDE SEQUENCE [LARGE SCALE GENOMIC DNA]</scope>
    <source>
        <strain evidence="12 13">2631</strain>
    </source>
</reference>